<keyword evidence="3" id="KW-0255">Endonuclease</keyword>
<dbReference type="RefSeq" id="WP_114487985.1">
    <property type="nucleotide sequence ID" value="NZ_CBCSHM010000149.1"/>
</dbReference>
<dbReference type="AlphaFoldDB" id="A0A368TS69"/>
<evidence type="ECO:0000256" key="1">
    <source>
        <dbReference type="SAM" id="MobiDB-lite"/>
    </source>
</evidence>
<evidence type="ECO:0000313" key="4">
    <source>
        <dbReference type="Proteomes" id="UP000253204"/>
    </source>
</evidence>
<dbReference type="Pfam" id="PF14239">
    <property type="entry name" value="RRXRR"/>
    <property type="match status" value="1"/>
</dbReference>
<dbReference type="Pfam" id="PF01844">
    <property type="entry name" value="HNH"/>
    <property type="match status" value="1"/>
</dbReference>
<dbReference type="InterPro" id="IPR025938">
    <property type="entry name" value="RRXRR_dom"/>
</dbReference>
<name>A0A368TS69_9GAMM</name>
<evidence type="ECO:0000259" key="2">
    <source>
        <dbReference type="SMART" id="SM00507"/>
    </source>
</evidence>
<keyword evidence="3" id="KW-0378">Hydrolase</keyword>
<dbReference type="InterPro" id="IPR002711">
    <property type="entry name" value="HNH"/>
</dbReference>
<gene>
    <name evidence="3" type="ORF">DU506_16455</name>
</gene>
<organism evidence="3 4">
    <name type="scientific">Vreelandella rituensis</name>
    <dbReference type="NCBI Taxonomy" id="2282306"/>
    <lineage>
        <taxon>Bacteria</taxon>
        <taxon>Pseudomonadati</taxon>
        <taxon>Pseudomonadota</taxon>
        <taxon>Gammaproteobacteria</taxon>
        <taxon>Oceanospirillales</taxon>
        <taxon>Halomonadaceae</taxon>
        <taxon>Vreelandella</taxon>
    </lineage>
</organism>
<protein>
    <submittedName>
        <fullName evidence="3">Restriction endonuclease</fullName>
    </submittedName>
</protein>
<dbReference type="OrthoDB" id="9802901at2"/>
<dbReference type="NCBIfam" id="NF040563">
    <property type="entry name" value="guided_IscB"/>
    <property type="match status" value="1"/>
</dbReference>
<keyword evidence="3" id="KW-0540">Nuclease</keyword>
<proteinExistence type="predicted"/>
<dbReference type="Proteomes" id="UP000253204">
    <property type="component" value="Unassembled WGS sequence"/>
</dbReference>
<keyword evidence="4" id="KW-1185">Reference proteome</keyword>
<dbReference type="InterPro" id="IPR047693">
    <property type="entry name" value="RNA-guided_IscB-like"/>
</dbReference>
<feature type="region of interest" description="Disordered" evidence="1">
    <location>
        <begin position="323"/>
        <end position="346"/>
    </location>
</feature>
<feature type="domain" description="HNH nuclease" evidence="2">
    <location>
        <begin position="182"/>
        <end position="232"/>
    </location>
</feature>
<comment type="caution">
    <text evidence="3">The sequence shown here is derived from an EMBL/GenBank/DDBJ whole genome shotgun (WGS) entry which is preliminary data.</text>
</comment>
<dbReference type="CDD" id="cd00085">
    <property type="entry name" value="HNHc"/>
    <property type="match status" value="1"/>
</dbReference>
<dbReference type="GO" id="GO:0008270">
    <property type="term" value="F:zinc ion binding"/>
    <property type="evidence" value="ECO:0007669"/>
    <property type="project" value="InterPro"/>
</dbReference>
<dbReference type="Gene3D" id="1.10.30.50">
    <property type="match status" value="1"/>
</dbReference>
<dbReference type="SMART" id="SM00507">
    <property type="entry name" value="HNHc"/>
    <property type="match status" value="1"/>
</dbReference>
<dbReference type="InterPro" id="IPR003615">
    <property type="entry name" value="HNH_nuc"/>
</dbReference>
<dbReference type="GO" id="GO:0004519">
    <property type="term" value="F:endonuclease activity"/>
    <property type="evidence" value="ECO:0007669"/>
    <property type="project" value="UniProtKB-KW"/>
</dbReference>
<evidence type="ECO:0000313" key="3">
    <source>
        <dbReference type="EMBL" id="RCV87599.1"/>
    </source>
</evidence>
<sequence>MKVYVKSQQGGWLMPTHPAKARWMLRVGRAEVIQRTPFAIQLTYAATEHGQPVAIGIDDGGVVAGIAAVANGEEVYQEEIHLRTDIKSKMDTRRSYRRGRRHRKTRYRAPRFDNRHASRQAGRLPPSIRSKKEVIVRAVAQMPLPAPVLIRLEDAYFDMQAIENPDITEAEYQQGPLLYDKNFKSACKTRDKHRCRVCSSEDSLQVHHLVYRTNGGSDKLSNLMTLCRSCHDNHHQNGLALPRQKNVSFRSAAHVQQGKYYLQDRLATLAPVQTTFGYVTAHHRKRQGIDKTHANDAVVIAQVGVLPKSSLIKTICLGGRKRSLHEATPHRGRKQPNREQKRNGKNVVSLKGFNRLDTVRFQGQVSYLSGFNGTSMAFIRGEDGHYIATPGKRYKQVPLSKIQRLHHNQTHVRFLVKQPVTTSRPSSHASLADAR</sequence>
<accession>A0A368TS69</accession>
<dbReference type="GO" id="GO:0003676">
    <property type="term" value="F:nucleic acid binding"/>
    <property type="evidence" value="ECO:0007669"/>
    <property type="project" value="InterPro"/>
</dbReference>
<reference evidence="3 4" key="1">
    <citation type="submission" date="2018-07" db="EMBL/GenBank/DDBJ databases">
        <title>Halomonas rutogse sp. nov., isolated from Lake TangqianCo on Tibetan Plateau.</title>
        <authorList>
            <person name="Lu H."/>
            <person name="Xing P."/>
            <person name="Wu Q."/>
        </authorList>
    </citation>
    <scope>NUCLEOTIDE SEQUENCE [LARGE SCALE GENOMIC DNA]</scope>
    <source>
        <strain evidence="3 4">TQ8S</strain>
    </source>
</reference>
<dbReference type="EMBL" id="QPIJ01000048">
    <property type="protein sequence ID" value="RCV87599.1"/>
    <property type="molecule type" value="Genomic_DNA"/>
</dbReference>